<dbReference type="GO" id="GO:0019185">
    <property type="term" value="C:snRNA-activating protein complex"/>
    <property type="evidence" value="ECO:0007669"/>
    <property type="project" value="TreeGrafter"/>
</dbReference>
<dbReference type="GO" id="GO:0042796">
    <property type="term" value="P:snRNA transcription by RNA polymerase III"/>
    <property type="evidence" value="ECO:0007669"/>
    <property type="project" value="TreeGrafter"/>
</dbReference>
<dbReference type="AlphaFoldDB" id="A0A9P7VUE9"/>
<comment type="caution">
    <text evidence="7">The sequence shown here is derived from an EMBL/GenBank/DDBJ whole genome shotgun (WGS) entry which is preliminary data.</text>
</comment>
<dbReference type="GeneID" id="66112740"/>
<evidence type="ECO:0000313" key="8">
    <source>
        <dbReference type="Proteomes" id="UP000812287"/>
    </source>
</evidence>
<dbReference type="GO" id="GO:0001046">
    <property type="term" value="F:core promoter sequence-specific DNA binding"/>
    <property type="evidence" value="ECO:0007669"/>
    <property type="project" value="TreeGrafter"/>
</dbReference>
<dbReference type="GO" id="GO:0042795">
    <property type="term" value="P:snRNA transcription by RNA polymerase II"/>
    <property type="evidence" value="ECO:0007669"/>
    <property type="project" value="TreeGrafter"/>
</dbReference>
<dbReference type="EMBL" id="MU250534">
    <property type="protein sequence ID" value="KAG7446294.1"/>
    <property type="molecule type" value="Genomic_DNA"/>
</dbReference>
<keyword evidence="6" id="KW-0539">Nucleus</keyword>
<evidence type="ECO:0000256" key="4">
    <source>
        <dbReference type="ARBA" id="ARBA00023125"/>
    </source>
</evidence>
<name>A0A9P7VUE9_9AGAR</name>
<keyword evidence="4" id="KW-0238">DNA-binding</keyword>
<gene>
    <name evidence="7" type="ORF">BT62DRAFT_993962</name>
</gene>
<dbReference type="GO" id="GO:0000978">
    <property type="term" value="F:RNA polymerase II cis-regulatory region sequence-specific DNA binding"/>
    <property type="evidence" value="ECO:0007669"/>
    <property type="project" value="TreeGrafter"/>
</dbReference>
<dbReference type="RefSeq" id="XP_043039794.1">
    <property type="nucleotide sequence ID" value="XM_043190443.1"/>
</dbReference>
<evidence type="ECO:0000256" key="2">
    <source>
        <dbReference type="ARBA" id="ARBA00010410"/>
    </source>
</evidence>
<evidence type="ECO:0000256" key="3">
    <source>
        <dbReference type="ARBA" id="ARBA00023015"/>
    </source>
</evidence>
<evidence type="ECO:0000256" key="5">
    <source>
        <dbReference type="ARBA" id="ARBA00023163"/>
    </source>
</evidence>
<dbReference type="Proteomes" id="UP000812287">
    <property type="component" value="Unassembled WGS sequence"/>
</dbReference>
<protein>
    <recommendedName>
        <fullName evidence="9">snRNA-activating protein complex subunit 3</fullName>
    </recommendedName>
</protein>
<dbReference type="PANTHER" id="PTHR13421">
    <property type="entry name" value="SNRNA-ACTIVATING PROTEIN COMPLEX SUBUNIT 3"/>
    <property type="match status" value="1"/>
</dbReference>
<proteinExistence type="inferred from homology"/>
<evidence type="ECO:0000313" key="7">
    <source>
        <dbReference type="EMBL" id="KAG7446294.1"/>
    </source>
</evidence>
<dbReference type="InterPro" id="IPR022042">
    <property type="entry name" value="snRNA-activating_su3"/>
</dbReference>
<dbReference type="PANTHER" id="PTHR13421:SF16">
    <property type="entry name" value="SNRNA-ACTIVATING PROTEIN COMPLEX SUBUNIT 3"/>
    <property type="match status" value="1"/>
</dbReference>
<dbReference type="OrthoDB" id="3437960at2759"/>
<evidence type="ECO:0008006" key="9">
    <source>
        <dbReference type="Google" id="ProtNLM"/>
    </source>
</evidence>
<organism evidence="7 8">
    <name type="scientific">Guyanagaster necrorhizus</name>
    <dbReference type="NCBI Taxonomy" id="856835"/>
    <lineage>
        <taxon>Eukaryota</taxon>
        <taxon>Fungi</taxon>
        <taxon>Dikarya</taxon>
        <taxon>Basidiomycota</taxon>
        <taxon>Agaricomycotina</taxon>
        <taxon>Agaricomycetes</taxon>
        <taxon>Agaricomycetidae</taxon>
        <taxon>Agaricales</taxon>
        <taxon>Marasmiineae</taxon>
        <taxon>Physalacriaceae</taxon>
        <taxon>Guyanagaster</taxon>
    </lineage>
</organism>
<dbReference type="GO" id="GO:0001006">
    <property type="term" value="F:RNA polymerase III type 3 promoter sequence-specific DNA binding"/>
    <property type="evidence" value="ECO:0007669"/>
    <property type="project" value="TreeGrafter"/>
</dbReference>
<evidence type="ECO:0000256" key="1">
    <source>
        <dbReference type="ARBA" id="ARBA00004123"/>
    </source>
</evidence>
<dbReference type="Pfam" id="PF12251">
    <property type="entry name" value="SNAPC3"/>
    <property type="match status" value="1"/>
</dbReference>
<keyword evidence="3" id="KW-0805">Transcription regulation</keyword>
<comment type="subcellular location">
    <subcellularLocation>
        <location evidence="1">Nucleus</location>
    </subcellularLocation>
</comment>
<reference evidence="7" key="1">
    <citation type="submission" date="2020-11" db="EMBL/GenBank/DDBJ databases">
        <title>Adaptations for nitrogen fixation in a non-lichenized fungal sporocarp promotes dispersal by wood-feeding termites.</title>
        <authorList>
            <consortium name="DOE Joint Genome Institute"/>
            <person name="Koch R.A."/>
            <person name="Yoon G."/>
            <person name="Arayal U."/>
            <person name="Lail K."/>
            <person name="Amirebrahimi M."/>
            <person name="Labutti K."/>
            <person name="Lipzen A."/>
            <person name="Riley R."/>
            <person name="Barry K."/>
            <person name="Henrissat B."/>
            <person name="Grigoriev I.V."/>
            <person name="Herr J.R."/>
            <person name="Aime M.C."/>
        </authorList>
    </citation>
    <scope>NUCLEOTIDE SEQUENCE</scope>
    <source>
        <strain evidence="7">MCA 3950</strain>
    </source>
</reference>
<sequence length="380" mass="42003">MIATARLARNLEFHFGPSSEPIPIADFVSSDIPQHAFVSETDTDEFSVSDICDAVSKVWDNPELSAHILKKHYAVVDALYATQSTAKARRKAQNTTDSDKEDSPQVLELNKALQTIHLSSYPLCSEASLFIRPPKNSDQNALAKLKSSDPNDGPSLPDSTRCALVIVTIYTKGSSTTMRTSQHALLSSQTLGDIVETMPCVSNDLSKERVSHRQVTRDQIPQDVKASSGSVVCIEDVLYGDGMNETDCADKMLQYLATYSMKLRTVTKAPESLHNIILSSLSLRINEPYWILHQGNCEHFFVVDQIRLKNLSDSSSRYPFTLQLTPISLDLCRACYRIPAIWSIVGDLRLGESPCILCGICWESMGEPDDGVVVIPFSQV</sequence>
<keyword evidence="8" id="KW-1185">Reference proteome</keyword>
<accession>A0A9P7VUE9</accession>
<dbReference type="GO" id="GO:0003681">
    <property type="term" value="F:bent DNA binding"/>
    <property type="evidence" value="ECO:0007669"/>
    <property type="project" value="TreeGrafter"/>
</dbReference>
<dbReference type="GO" id="GO:0005634">
    <property type="term" value="C:nucleus"/>
    <property type="evidence" value="ECO:0007669"/>
    <property type="project" value="UniProtKB-SubCell"/>
</dbReference>
<comment type="similarity">
    <text evidence="2">Belongs to the SNAPC3/SRD2 family.</text>
</comment>
<evidence type="ECO:0000256" key="6">
    <source>
        <dbReference type="ARBA" id="ARBA00023242"/>
    </source>
</evidence>
<keyword evidence="5" id="KW-0804">Transcription</keyword>